<keyword evidence="2" id="KW-1185">Reference proteome</keyword>
<evidence type="ECO:0000313" key="2">
    <source>
        <dbReference type="Proteomes" id="UP001224890"/>
    </source>
</evidence>
<reference evidence="1" key="1">
    <citation type="submission" date="2021-06" db="EMBL/GenBank/DDBJ databases">
        <title>Comparative genomics, transcriptomics and evolutionary studies reveal genomic signatures of adaptation to plant cell wall in hemibiotrophic fungi.</title>
        <authorList>
            <consortium name="DOE Joint Genome Institute"/>
            <person name="Baroncelli R."/>
            <person name="Diaz J.F."/>
            <person name="Benocci T."/>
            <person name="Peng M."/>
            <person name="Battaglia E."/>
            <person name="Haridas S."/>
            <person name="Andreopoulos W."/>
            <person name="Labutti K."/>
            <person name="Pangilinan J."/>
            <person name="Floch G.L."/>
            <person name="Makela M.R."/>
            <person name="Henrissat B."/>
            <person name="Grigoriev I.V."/>
            <person name="Crouch J.A."/>
            <person name="De Vries R.P."/>
            <person name="Sukno S.A."/>
            <person name="Thon M.R."/>
        </authorList>
    </citation>
    <scope>NUCLEOTIDE SEQUENCE</scope>
    <source>
        <strain evidence="1">CBS 193.32</strain>
    </source>
</reference>
<dbReference type="GeneID" id="85462921"/>
<accession>A0AAJ0AEJ3</accession>
<organism evidence="1 2">
    <name type="scientific">Colletotrichum godetiae</name>
    <dbReference type="NCBI Taxonomy" id="1209918"/>
    <lineage>
        <taxon>Eukaryota</taxon>
        <taxon>Fungi</taxon>
        <taxon>Dikarya</taxon>
        <taxon>Ascomycota</taxon>
        <taxon>Pezizomycotina</taxon>
        <taxon>Sordariomycetes</taxon>
        <taxon>Hypocreomycetidae</taxon>
        <taxon>Glomerellales</taxon>
        <taxon>Glomerellaceae</taxon>
        <taxon>Colletotrichum</taxon>
        <taxon>Colletotrichum acutatum species complex</taxon>
    </lineage>
</organism>
<name>A0AAJ0AEJ3_9PEZI</name>
<comment type="caution">
    <text evidence="1">The sequence shown here is derived from an EMBL/GenBank/DDBJ whole genome shotgun (WGS) entry which is preliminary data.</text>
</comment>
<protein>
    <submittedName>
        <fullName evidence="1">Uncharacterized protein</fullName>
    </submittedName>
</protein>
<dbReference type="EMBL" id="JAHMHR010000038">
    <property type="protein sequence ID" value="KAK1672432.1"/>
    <property type="molecule type" value="Genomic_DNA"/>
</dbReference>
<dbReference type="Proteomes" id="UP001224890">
    <property type="component" value="Unassembled WGS sequence"/>
</dbReference>
<proteinExistence type="predicted"/>
<gene>
    <name evidence="1" type="ORF">BDP55DRAFT_718101</name>
</gene>
<dbReference type="AlphaFoldDB" id="A0AAJ0AEJ3"/>
<dbReference type="RefSeq" id="XP_060426435.1">
    <property type="nucleotide sequence ID" value="XM_060578395.1"/>
</dbReference>
<sequence>MSLADGLGNHSAGTDDIFWTVLAKFIRCFVFMITNHLQTRRTNNRVLFFSGSLSRSQAANRQRTPYSFSMISQYRRQGGIRFESRDSSSHQTIAFGGRVCPIHPAIMTLTFDRDFNTWIRISQPPGLVATRRPTCLQATDGPAPWLVAVVDSCMQNYRTSSQTSGTLSAKG</sequence>
<evidence type="ECO:0000313" key="1">
    <source>
        <dbReference type="EMBL" id="KAK1672432.1"/>
    </source>
</evidence>